<dbReference type="Pfam" id="PF07676">
    <property type="entry name" value="PD40"/>
    <property type="match status" value="1"/>
</dbReference>
<dbReference type="SUPFAM" id="SSF53474">
    <property type="entry name" value="alpha/beta-Hydrolases"/>
    <property type="match status" value="1"/>
</dbReference>
<dbReference type="Gene3D" id="2.120.10.30">
    <property type="entry name" value="TolB, C-terminal domain"/>
    <property type="match status" value="1"/>
</dbReference>
<dbReference type="EMBL" id="JACETU010000006">
    <property type="protein sequence ID" value="KAF7426341.1"/>
    <property type="molecule type" value="Genomic_DNA"/>
</dbReference>
<evidence type="ECO:0000313" key="7">
    <source>
        <dbReference type="Proteomes" id="UP000623687"/>
    </source>
</evidence>
<dbReference type="Pfam" id="PF00326">
    <property type="entry name" value="Peptidase_S9"/>
    <property type="match status" value="1"/>
</dbReference>
<dbReference type="InterPro" id="IPR029058">
    <property type="entry name" value="AB_hydrolase_fold"/>
</dbReference>
<dbReference type="Proteomes" id="UP000623687">
    <property type="component" value="Unassembled WGS sequence"/>
</dbReference>
<dbReference type="GeneID" id="59378527"/>
<dbReference type="GO" id="GO:0004252">
    <property type="term" value="F:serine-type endopeptidase activity"/>
    <property type="evidence" value="ECO:0007669"/>
    <property type="project" value="TreeGrafter"/>
</dbReference>
<sequence>MTLDDAPALTPGHSPSLIAATEKVRDVKISPNGKYIIYQVQPFYKSSNKSTSRLWLAETDVSNSAKPVTDGLFNDRAAVFHPDGGRIYFLSNRHNGKGAHIFSLEVGNEGGGRLIDVTANLGQKGAQAFEISPDGASVAFTCVDDGEHLKTTDARLYHEKTGLSKLKICDIQSGDIWTIDGIRKDKHVESFSWLPNSKELLYRLRDNKGVEYAEGNIIVERISVDRSEVPRIIDSYERSPSSPTLWLPSGHIVELQSFEPRNTLDARTLFIHDPTYDSTHDRYSQSARRLYGQKDDAVRMVNARPTADDSEVGEVAIEVSVGVDTNIDIARFKSGKSDSPEIFTLFKTNADAVWFGAWDARRVTDEDGNSSYVAAVVLSSGERHQPPNIWAGRSQLGATIHEMRQLSSHLQWLKDAPIIRTERIVWKADDGMELDGMVRYPPGYEKDVRPLPTVLFIHGGPYRRDIMDYMPYFCNWREMLASAGYLVVSPNYRGSQGRGHDFAHAANLGIGMRDWPDCESMVDEVIRLGLADPDRLAVAGWSHGGSLAAWGVTQTKTRFKAAVVGAGVSNWEGMVMESGSPELEAAIGQRVPWDEEANAKVVGNRRLSPIHSVIDVTTAVLILHGEKDERVPVGQGIGLWRGLRRKAAQRGREGARLVVYPREPHG</sequence>
<feature type="domain" description="Peptidase S9 prolyl oligopeptidase catalytic" evidence="5">
    <location>
        <begin position="478"/>
        <end position="666"/>
    </location>
</feature>
<dbReference type="Gene3D" id="3.40.50.1820">
    <property type="entry name" value="alpha/beta hydrolase"/>
    <property type="match status" value="1"/>
</dbReference>
<evidence type="ECO:0000256" key="2">
    <source>
        <dbReference type="ARBA" id="ARBA00022801"/>
    </source>
</evidence>
<dbReference type="PANTHER" id="PTHR42776">
    <property type="entry name" value="SERINE PEPTIDASE S9 FAMILY MEMBER"/>
    <property type="match status" value="1"/>
</dbReference>
<dbReference type="InterPro" id="IPR011042">
    <property type="entry name" value="6-blade_b-propeller_TolB-like"/>
</dbReference>
<accession>A0A8H6ZTP7</accession>
<dbReference type="GO" id="GO:0006508">
    <property type="term" value="P:proteolysis"/>
    <property type="evidence" value="ECO:0007669"/>
    <property type="project" value="InterPro"/>
</dbReference>
<comment type="caution">
    <text evidence="6">The sequence shown here is derived from an EMBL/GenBank/DDBJ whole genome shotgun (WGS) entry which is preliminary data.</text>
</comment>
<dbReference type="RefSeq" id="XP_036629645.1">
    <property type="nucleotide sequence ID" value="XM_036778217.1"/>
</dbReference>
<evidence type="ECO:0000256" key="1">
    <source>
        <dbReference type="ARBA" id="ARBA00010040"/>
    </source>
</evidence>
<gene>
    <name evidence="6" type="ORF">PC9H_008709</name>
</gene>
<evidence type="ECO:0000259" key="5">
    <source>
        <dbReference type="Pfam" id="PF00326"/>
    </source>
</evidence>
<dbReference type="VEuPathDB" id="FungiDB:PC9H_008709"/>
<dbReference type="OrthoDB" id="43744at2759"/>
<keyword evidence="3" id="KW-0720">Serine protease</keyword>
<dbReference type="SUPFAM" id="SSF82171">
    <property type="entry name" value="DPP6 N-terminal domain-like"/>
    <property type="match status" value="1"/>
</dbReference>
<dbReference type="AlphaFoldDB" id="A0A8H6ZTP7"/>
<name>A0A8H6ZTP7_PLEOS</name>
<evidence type="ECO:0000313" key="6">
    <source>
        <dbReference type="EMBL" id="KAF7426341.1"/>
    </source>
</evidence>
<dbReference type="InterPro" id="IPR011659">
    <property type="entry name" value="WD40"/>
</dbReference>
<organism evidence="6 7">
    <name type="scientific">Pleurotus ostreatus</name>
    <name type="common">Oyster mushroom</name>
    <name type="synonym">White-rot fungus</name>
    <dbReference type="NCBI Taxonomy" id="5322"/>
    <lineage>
        <taxon>Eukaryota</taxon>
        <taxon>Fungi</taxon>
        <taxon>Dikarya</taxon>
        <taxon>Basidiomycota</taxon>
        <taxon>Agaricomycotina</taxon>
        <taxon>Agaricomycetes</taxon>
        <taxon>Agaricomycetidae</taxon>
        <taxon>Agaricales</taxon>
        <taxon>Pleurotineae</taxon>
        <taxon>Pleurotaceae</taxon>
        <taxon>Pleurotus</taxon>
    </lineage>
</organism>
<dbReference type="PANTHER" id="PTHR42776:SF27">
    <property type="entry name" value="DIPEPTIDYL PEPTIDASE FAMILY MEMBER 6"/>
    <property type="match status" value="1"/>
</dbReference>
<proteinExistence type="inferred from homology"/>
<keyword evidence="7" id="KW-1185">Reference proteome</keyword>
<dbReference type="InterPro" id="IPR001375">
    <property type="entry name" value="Peptidase_S9_cat"/>
</dbReference>
<keyword evidence="2" id="KW-0378">Hydrolase</keyword>
<evidence type="ECO:0000256" key="3">
    <source>
        <dbReference type="ARBA" id="ARBA00022825"/>
    </source>
</evidence>
<reference evidence="6" key="1">
    <citation type="submission" date="2019-07" db="EMBL/GenBank/DDBJ databases">
        <authorList>
            <person name="Palmer J.M."/>
        </authorList>
    </citation>
    <scope>NUCLEOTIDE SEQUENCE</scope>
    <source>
        <strain evidence="6">PC9</strain>
    </source>
</reference>
<keyword evidence="3" id="KW-0645">Protease</keyword>
<protein>
    <recommendedName>
        <fullName evidence="4">Dipeptidyl-peptidase V</fullName>
    </recommendedName>
</protein>
<evidence type="ECO:0000256" key="4">
    <source>
        <dbReference type="ARBA" id="ARBA00032829"/>
    </source>
</evidence>
<comment type="similarity">
    <text evidence="1">Belongs to the peptidase S9C family.</text>
</comment>